<dbReference type="PANTHER" id="PTHR15157:SF5">
    <property type="entry name" value="UV RADIATION RESISTANCE-ASSOCIATED GENE PROTEIN"/>
    <property type="match status" value="1"/>
</dbReference>
<gene>
    <name evidence="4" type="ORF">F444_11281</name>
</gene>
<dbReference type="Proteomes" id="UP000028582">
    <property type="component" value="Unassembled WGS sequence"/>
</dbReference>
<evidence type="ECO:0000313" key="5">
    <source>
        <dbReference type="Proteomes" id="UP000028582"/>
    </source>
</evidence>
<feature type="coiled-coil region" evidence="2">
    <location>
        <begin position="79"/>
        <end position="110"/>
    </location>
</feature>
<comment type="caution">
    <text evidence="4">The sequence shown here is derived from an EMBL/GenBank/DDBJ whole genome shotgun (WGS) entry which is preliminary data.</text>
</comment>
<evidence type="ECO:0000313" key="4">
    <source>
        <dbReference type="EMBL" id="ETO72693.1"/>
    </source>
</evidence>
<dbReference type="PANTHER" id="PTHR15157">
    <property type="entry name" value="UV RADIATION RESISTANCE-ASSOCIATED GENE PROTEIN"/>
    <property type="match status" value="1"/>
</dbReference>
<dbReference type="OrthoDB" id="72772at2759"/>
<feature type="region of interest" description="Disordered" evidence="3">
    <location>
        <begin position="187"/>
        <end position="213"/>
    </location>
</feature>
<reference evidence="4 5" key="1">
    <citation type="submission" date="2013-11" db="EMBL/GenBank/DDBJ databases">
        <title>The Genome Sequence of Phytophthora parasitica P1976.</title>
        <authorList>
            <consortium name="The Broad Institute Genomics Platform"/>
            <person name="Russ C."/>
            <person name="Tyler B."/>
            <person name="Panabieres F."/>
            <person name="Shan W."/>
            <person name="Tripathy S."/>
            <person name="Grunwald N."/>
            <person name="Machado M."/>
            <person name="Johnson C.S."/>
            <person name="Walker B."/>
            <person name="Young S."/>
            <person name="Zeng Q."/>
            <person name="Gargeya S."/>
            <person name="Fitzgerald M."/>
            <person name="Haas B."/>
            <person name="Abouelleil A."/>
            <person name="Allen A.W."/>
            <person name="Alvarado L."/>
            <person name="Arachchi H.M."/>
            <person name="Berlin A.M."/>
            <person name="Chapman S.B."/>
            <person name="Gainer-Dewar J."/>
            <person name="Goldberg J."/>
            <person name="Griggs A."/>
            <person name="Gujja S."/>
            <person name="Hansen M."/>
            <person name="Howarth C."/>
            <person name="Imamovic A."/>
            <person name="Ireland A."/>
            <person name="Larimer J."/>
            <person name="McCowan C."/>
            <person name="Murphy C."/>
            <person name="Pearson M."/>
            <person name="Poon T.W."/>
            <person name="Priest M."/>
            <person name="Roberts A."/>
            <person name="Saif S."/>
            <person name="Shea T."/>
            <person name="Sisk P."/>
            <person name="Sykes S."/>
            <person name="Wortman J."/>
            <person name="Nusbaum C."/>
            <person name="Birren B."/>
        </authorList>
    </citation>
    <scope>NUCLEOTIDE SEQUENCE [LARGE SCALE GENOMIC DNA]</scope>
    <source>
        <strain evidence="4 5">P1976</strain>
    </source>
</reference>
<feature type="compositionally biased region" description="Basic and acidic residues" evidence="3">
    <location>
        <begin position="201"/>
        <end position="213"/>
    </location>
</feature>
<dbReference type="GO" id="GO:0005768">
    <property type="term" value="C:endosome"/>
    <property type="evidence" value="ECO:0007669"/>
    <property type="project" value="TreeGrafter"/>
</dbReference>
<dbReference type="InterPro" id="IPR018791">
    <property type="entry name" value="UV_resistance/autophagy_Atg14"/>
</dbReference>
<dbReference type="GO" id="GO:0000323">
    <property type="term" value="C:lytic vacuole"/>
    <property type="evidence" value="ECO:0007669"/>
    <property type="project" value="TreeGrafter"/>
</dbReference>
<dbReference type="AlphaFoldDB" id="A0A081A1D2"/>
<evidence type="ECO:0000256" key="2">
    <source>
        <dbReference type="SAM" id="Coils"/>
    </source>
</evidence>
<dbReference type="GO" id="GO:0032991">
    <property type="term" value="C:protein-containing complex"/>
    <property type="evidence" value="ECO:0007669"/>
    <property type="project" value="UniProtKB-ARBA"/>
</dbReference>
<dbReference type="Pfam" id="PF10186">
    <property type="entry name" value="ATG14"/>
    <property type="match status" value="1"/>
</dbReference>
<dbReference type="GO" id="GO:0035493">
    <property type="term" value="P:SNARE complex assembly"/>
    <property type="evidence" value="ECO:0007669"/>
    <property type="project" value="TreeGrafter"/>
</dbReference>
<sequence length="390" mass="43735">MDKSECALCHRRRDVFSCASCTSVMLQQRRTMLAALQADVAVLRKKTEFALRVRHETIPHLRNYSSYVLPLLLQTKSALVEAELRLDRCMKQVEQLAEKVMKTREQLCSERIAVVERTSRLEERTVHMAEAQLKLQQENQRAESFHAPILECLDYQVQWADENAAKVRGDRLLELFALFALTPEDERNVDEDEDDPLSGLPDEREGVSEEQRQRKARMNVPIFFRTIVGLPLPKSGKYENVPPEVVAAALGKVIHLLHCLVKYLKITYPHPMEFNGSFSTIGNTREGAGCHTLYPDGSVGFERGVSMLHENIAFLCACQGVSKGDVHPTDLLGNLLQVYKSSRLGTLCDNQDAKELDVDQSANPDGDATSALVESSQTLGGSVEILPHYS</sequence>
<dbReference type="EMBL" id="ANJA01002038">
    <property type="protein sequence ID" value="ETO72693.1"/>
    <property type="molecule type" value="Genomic_DNA"/>
</dbReference>
<organism evidence="4 5">
    <name type="scientific">Phytophthora nicotianae P1976</name>
    <dbReference type="NCBI Taxonomy" id="1317066"/>
    <lineage>
        <taxon>Eukaryota</taxon>
        <taxon>Sar</taxon>
        <taxon>Stramenopiles</taxon>
        <taxon>Oomycota</taxon>
        <taxon>Peronosporomycetes</taxon>
        <taxon>Peronosporales</taxon>
        <taxon>Peronosporaceae</taxon>
        <taxon>Phytophthora</taxon>
    </lineage>
</organism>
<proteinExistence type="predicted"/>
<protein>
    <submittedName>
        <fullName evidence="4">Uncharacterized protein</fullName>
    </submittedName>
</protein>
<accession>A0A081A1D2</accession>
<keyword evidence="1 2" id="KW-0175">Coiled coil</keyword>
<evidence type="ECO:0000256" key="1">
    <source>
        <dbReference type="ARBA" id="ARBA00023054"/>
    </source>
</evidence>
<name>A0A081A1D2_PHYNI</name>
<dbReference type="GO" id="GO:0000149">
    <property type="term" value="F:SNARE binding"/>
    <property type="evidence" value="ECO:0007669"/>
    <property type="project" value="TreeGrafter"/>
</dbReference>
<feature type="compositionally biased region" description="Acidic residues" evidence="3">
    <location>
        <begin position="187"/>
        <end position="196"/>
    </location>
</feature>
<evidence type="ECO:0000256" key="3">
    <source>
        <dbReference type="SAM" id="MobiDB-lite"/>
    </source>
</evidence>